<evidence type="ECO:0000256" key="1">
    <source>
        <dbReference type="SAM" id="MobiDB-lite"/>
    </source>
</evidence>
<protein>
    <submittedName>
        <fullName evidence="2">GM24724</fullName>
    </submittedName>
</protein>
<dbReference type="EMBL" id="CH480815">
    <property type="protein sequence ID" value="EDW41137.1"/>
    <property type="molecule type" value="Genomic_DNA"/>
</dbReference>
<dbReference type="HOGENOM" id="CLU_3126586_0_0_1"/>
<proteinExistence type="predicted"/>
<organism evidence="3">
    <name type="scientific">Drosophila sechellia</name>
    <name type="common">Fruit fly</name>
    <dbReference type="NCBI Taxonomy" id="7238"/>
    <lineage>
        <taxon>Eukaryota</taxon>
        <taxon>Metazoa</taxon>
        <taxon>Ecdysozoa</taxon>
        <taxon>Arthropoda</taxon>
        <taxon>Hexapoda</taxon>
        <taxon>Insecta</taxon>
        <taxon>Pterygota</taxon>
        <taxon>Neoptera</taxon>
        <taxon>Endopterygota</taxon>
        <taxon>Diptera</taxon>
        <taxon>Brachycera</taxon>
        <taxon>Muscomorpha</taxon>
        <taxon>Ephydroidea</taxon>
        <taxon>Drosophilidae</taxon>
        <taxon>Drosophila</taxon>
        <taxon>Sophophora</taxon>
    </lineage>
</organism>
<name>B4HEW8_DROSE</name>
<gene>
    <name evidence="2" type="primary">Dsec\GM24724</name>
    <name evidence="2" type="ORF">Dsec_GM24724</name>
</gene>
<dbReference type="AlphaFoldDB" id="B4HEW8"/>
<accession>B4HEW8</accession>
<feature type="compositionally biased region" description="Basic and acidic residues" evidence="1">
    <location>
        <begin position="1"/>
        <end position="12"/>
    </location>
</feature>
<reference evidence="2 3" key="1">
    <citation type="journal article" date="2007" name="Nature">
        <title>Evolution of genes and genomes on the Drosophila phylogeny.</title>
        <authorList>
            <consortium name="Drosophila 12 Genomes Consortium"/>
            <person name="Clark A.G."/>
            <person name="Eisen M.B."/>
            <person name="Smith D.R."/>
            <person name="Bergman C.M."/>
            <person name="Oliver B."/>
            <person name="Markow T.A."/>
            <person name="Kaufman T.C."/>
            <person name="Kellis M."/>
            <person name="Gelbart W."/>
            <person name="Iyer V.N."/>
            <person name="Pollard D.A."/>
            <person name="Sackton T.B."/>
            <person name="Larracuente A.M."/>
            <person name="Singh N.D."/>
            <person name="Abad J.P."/>
            <person name="Abt D.N."/>
            <person name="Adryan B."/>
            <person name="Aguade M."/>
            <person name="Akashi H."/>
            <person name="Anderson W.W."/>
            <person name="Aquadro C.F."/>
            <person name="Ardell D.H."/>
            <person name="Arguello R."/>
            <person name="Artieri C.G."/>
            <person name="Barbash D.A."/>
            <person name="Barker D."/>
            <person name="Barsanti P."/>
            <person name="Batterham P."/>
            <person name="Batzoglou S."/>
            <person name="Begun D."/>
            <person name="Bhutkar A."/>
            <person name="Blanco E."/>
            <person name="Bosak S.A."/>
            <person name="Bradley R.K."/>
            <person name="Brand A.D."/>
            <person name="Brent M.R."/>
            <person name="Brooks A.N."/>
            <person name="Brown R.H."/>
            <person name="Butlin R.K."/>
            <person name="Caggese C."/>
            <person name="Calvi B.R."/>
            <person name="Bernardo de Carvalho A."/>
            <person name="Caspi A."/>
            <person name="Castrezana S."/>
            <person name="Celniker S.E."/>
            <person name="Chang J.L."/>
            <person name="Chapple C."/>
            <person name="Chatterji S."/>
            <person name="Chinwalla A."/>
            <person name="Civetta A."/>
            <person name="Clifton S.W."/>
            <person name="Comeron J.M."/>
            <person name="Costello J.C."/>
            <person name="Coyne J.A."/>
            <person name="Daub J."/>
            <person name="David R.G."/>
            <person name="Delcher A.L."/>
            <person name="Delehaunty K."/>
            <person name="Do C.B."/>
            <person name="Ebling H."/>
            <person name="Edwards K."/>
            <person name="Eickbush T."/>
            <person name="Evans J.D."/>
            <person name="Filipski A."/>
            <person name="Findeiss S."/>
            <person name="Freyhult E."/>
            <person name="Fulton L."/>
            <person name="Fulton R."/>
            <person name="Garcia A.C."/>
            <person name="Gardiner A."/>
            <person name="Garfield D.A."/>
            <person name="Garvin B.E."/>
            <person name="Gibson G."/>
            <person name="Gilbert D."/>
            <person name="Gnerre S."/>
            <person name="Godfrey J."/>
            <person name="Good R."/>
            <person name="Gotea V."/>
            <person name="Gravely B."/>
            <person name="Greenberg A.J."/>
            <person name="Griffiths-Jones S."/>
            <person name="Gross S."/>
            <person name="Guigo R."/>
            <person name="Gustafson E.A."/>
            <person name="Haerty W."/>
            <person name="Hahn M.W."/>
            <person name="Halligan D.L."/>
            <person name="Halpern A.L."/>
            <person name="Halter G.M."/>
            <person name="Han M.V."/>
            <person name="Heger A."/>
            <person name="Hillier L."/>
            <person name="Hinrichs A.S."/>
            <person name="Holmes I."/>
            <person name="Hoskins R.A."/>
            <person name="Hubisz M.J."/>
            <person name="Hultmark D."/>
            <person name="Huntley M.A."/>
            <person name="Jaffe D.B."/>
            <person name="Jagadeeshan S."/>
            <person name="Jeck W.R."/>
            <person name="Johnson J."/>
            <person name="Jones C.D."/>
            <person name="Jordan W.C."/>
            <person name="Karpen G.H."/>
            <person name="Kataoka E."/>
            <person name="Keightley P.D."/>
            <person name="Kheradpour P."/>
            <person name="Kirkness E.F."/>
            <person name="Koerich L.B."/>
            <person name="Kristiansen K."/>
            <person name="Kudrna D."/>
            <person name="Kulathinal R.J."/>
            <person name="Kumar S."/>
            <person name="Kwok R."/>
            <person name="Lander E."/>
            <person name="Langley C.H."/>
            <person name="Lapoint R."/>
            <person name="Lazzaro B.P."/>
            <person name="Lee S.J."/>
            <person name="Levesque L."/>
            <person name="Li R."/>
            <person name="Lin C.F."/>
            <person name="Lin M.F."/>
            <person name="Lindblad-Toh K."/>
            <person name="Llopart A."/>
            <person name="Long M."/>
            <person name="Low L."/>
            <person name="Lozovsky E."/>
            <person name="Lu J."/>
            <person name="Luo M."/>
            <person name="Machado C.A."/>
            <person name="Makalowski W."/>
            <person name="Marzo M."/>
            <person name="Matsuda M."/>
            <person name="Matzkin L."/>
            <person name="McAllister B."/>
            <person name="McBride C.S."/>
            <person name="McKernan B."/>
            <person name="McKernan K."/>
            <person name="Mendez-Lago M."/>
            <person name="Minx P."/>
            <person name="Mollenhauer M.U."/>
            <person name="Montooth K."/>
            <person name="Mount S.M."/>
            <person name="Mu X."/>
            <person name="Myers E."/>
            <person name="Negre B."/>
            <person name="Newfeld S."/>
            <person name="Nielsen R."/>
            <person name="Noor M.A."/>
            <person name="O'Grady P."/>
            <person name="Pachter L."/>
            <person name="Papaceit M."/>
            <person name="Parisi M.J."/>
            <person name="Parisi M."/>
            <person name="Parts L."/>
            <person name="Pedersen J.S."/>
            <person name="Pesole G."/>
            <person name="Phillippy A.M."/>
            <person name="Ponting C.P."/>
            <person name="Pop M."/>
            <person name="Porcelli D."/>
            <person name="Powell J.R."/>
            <person name="Prohaska S."/>
            <person name="Pruitt K."/>
            <person name="Puig M."/>
            <person name="Quesneville H."/>
            <person name="Ram K.R."/>
            <person name="Rand D."/>
            <person name="Rasmussen M.D."/>
            <person name="Reed L.K."/>
            <person name="Reenan R."/>
            <person name="Reily A."/>
            <person name="Remington K.A."/>
            <person name="Rieger T.T."/>
            <person name="Ritchie M.G."/>
            <person name="Robin C."/>
            <person name="Rogers Y.H."/>
            <person name="Rohde C."/>
            <person name="Rozas J."/>
            <person name="Rubenfield M.J."/>
            <person name="Ruiz A."/>
            <person name="Russo S."/>
            <person name="Salzberg S.L."/>
            <person name="Sanchez-Gracia A."/>
            <person name="Saranga D.J."/>
            <person name="Sato H."/>
            <person name="Schaeffer S.W."/>
            <person name="Schatz M.C."/>
            <person name="Schlenke T."/>
            <person name="Schwartz R."/>
            <person name="Segarra C."/>
            <person name="Singh R.S."/>
            <person name="Sirot L."/>
            <person name="Sirota M."/>
            <person name="Sisneros N.B."/>
            <person name="Smith C.D."/>
            <person name="Smith T.F."/>
            <person name="Spieth J."/>
            <person name="Stage D.E."/>
            <person name="Stark A."/>
            <person name="Stephan W."/>
            <person name="Strausberg R.L."/>
            <person name="Strempel S."/>
            <person name="Sturgill D."/>
            <person name="Sutton G."/>
            <person name="Sutton G.G."/>
            <person name="Tao W."/>
            <person name="Teichmann S."/>
            <person name="Tobari Y.N."/>
            <person name="Tomimura Y."/>
            <person name="Tsolas J.M."/>
            <person name="Valente V.L."/>
            <person name="Venter E."/>
            <person name="Venter J.C."/>
            <person name="Vicario S."/>
            <person name="Vieira F.G."/>
            <person name="Vilella A.J."/>
            <person name="Villasante A."/>
            <person name="Walenz B."/>
            <person name="Wang J."/>
            <person name="Wasserman M."/>
            <person name="Watts T."/>
            <person name="Wilson D."/>
            <person name="Wilson R.K."/>
            <person name="Wing R.A."/>
            <person name="Wolfner M.F."/>
            <person name="Wong A."/>
            <person name="Wong G.K."/>
            <person name="Wu C.I."/>
            <person name="Wu G."/>
            <person name="Yamamoto D."/>
            <person name="Yang H.P."/>
            <person name="Yang S.P."/>
            <person name="Yorke J.A."/>
            <person name="Yoshida K."/>
            <person name="Zdobnov E."/>
            <person name="Zhang P."/>
            <person name="Zhang Y."/>
            <person name="Zimin A.V."/>
            <person name="Baldwin J."/>
            <person name="Abdouelleil A."/>
            <person name="Abdulkadir J."/>
            <person name="Abebe A."/>
            <person name="Abera B."/>
            <person name="Abreu J."/>
            <person name="Acer S.C."/>
            <person name="Aftuck L."/>
            <person name="Alexander A."/>
            <person name="An P."/>
            <person name="Anderson E."/>
            <person name="Anderson S."/>
            <person name="Arachi H."/>
            <person name="Azer M."/>
            <person name="Bachantsang P."/>
            <person name="Barry A."/>
            <person name="Bayul T."/>
            <person name="Berlin A."/>
            <person name="Bessette D."/>
            <person name="Bloom T."/>
            <person name="Blye J."/>
            <person name="Boguslavskiy L."/>
            <person name="Bonnet C."/>
            <person name="Boukhgalter B."/>
            <person name="Bourzgui I."/>
            <person name="Brown A."/>
            <person name="Cahill P."/>
            <person name="Channer S."/>
            <person name="Cheshatsang Y."/>
            <person name="Chuda L."/>
            <person name="Citroen M."/>
            <person name="Collymore A."/>
            <person name="Cooke P."/>
            <person name="Costello M."/>
            <person name="D'Aco K."/>
            <person name="Daza R."/>
            <person name="De Haan G."/>
            <person name="DeGray S."/>
            <person name="DeMaso C."/>
            <person name="Dhargay N."/>
            <person name="Dooley K."/>
            <person name="Dooley E."/>
            <person name="Doricent M."/>
            <person name="Dorje P."/>
            <person name="Dorjee K."/>
            <person name="Dupes A."/>
            <person name="Elong R."/>
            <person name="Falk J."/>
            <person name="Farina A."/>
            <person name="Faro S."/>
            <person name="Ferguson D."/>
            <person name="Fisher S."/>
            <person name="Foley C.D."/>
            <person name="Franke A."/>
            <person name="Friedrich D."/>
            <person name="Gadbois L."/>
            <person name="Gearin G."/>
            <person name="Gearin C.R."/>
            <person name="Giannoukos G."/>
            <person name="Goode T."/>
            <person name="Graham J."/>
            <person name="Grandbois E."/>
            <person name="Grewal S."/>
            <person name="Gyaltsen K."/>
            <person name="Hafez N."/>
            <person name="Hagos B."/>
            <person name="Hall J."/>
            <person name="Henson C."/>
            <person name="Hollinger A."/>
            <person name="Honan T."/>
            <person name="Huard M.D."/>
            <person name="Hughes L."/>
            <person name="Hurhula B."/>
            <person name="Husby M.E."/>
            <person name="Kamat A."/>
            <person name="Kanga B."/>
            <person name="Kashin S."/>
            <person name="Khazanovich D."/>
            <person name="Kisner P."/>
            <person name="Lance K."/>
            <person name="Lara M."/>
            <person name="Lee W."/>
            <person name="Lennon N."/>
            <person name="Letendre F."/>
            <person name="LeVine R."/>
            <person name="Lipovsky A."/>
            <person name="Liu X."/>
            <person name="Liu J."/>
            <person name="Liu S."/>
            <person name="Lokyitsang T."/>
            <person name="Lokyitsang Y."/>
            <person name="Lubonja R."/>
            <person name="Lui A."/>
            <person name="MacDonald P."/>
            <person name="Magnisalis V."/>
            <person name="Maru K."/>
            <person name="Matthews C."/>
            <person name="McCusker W."/>
            <person name="McDonough S."/>
            <person name="Mehta T."/>
            <person name="Meldrim J."/>
            <person name="Meneus L."/>
            <person name="Mihai O."/>
            <person name="Mihalev A."/>
            <person name="Mihova T."/>
            <person name="Mittelman R."/>
            <person name="Mlenga V."/>
            <person name="Montmayeur A."/>
            <person name="Mulrain L."/>
            <person name="Navidi A."/>
            <person name="Naylor J."/>
            <person name="Negash T."/>
            <person name="Nguyen T."/>
            <person name="Nguyen N."/>
            <person name="Nicol R."/>
            <person name="Norbu C."/>
            <person name="Norbu N."/>
            <person name="Novod N."/>
            <person name="O'Neill B."/>
            <person name="Osman S."/>
            <person name="Markiewicz E."/>
            <person name="Oyono O.L."/>
            <person name="Patti C."/>
            <person name="Phunkhang P."/>
            <person name="Pierre F."/>
            <person name="Priest M."/>
            <person name="Raghuraman S."/>
            <person name="Rege F."/>
            <person name="Reyes R."/>
            <person name="Rise C."/>
            <person name="Rogov P."/>
            <person name="Ross K."/>
            <person name="Ryan E."/>
            <person name="Settipalli S."/>
            <person name="Shea T."/>
            <person name="Sherpa N."/>
            <person name="Shi L."/>
            <person name="Shih D."/>
            <person name="Sparrow T."/>
            <person name="Spaulding J."/>
            <person name="Stalker J."/>
            <person name="Stange-Thomann N."/>
            <person name="Stavropoulos S."/>
            <person name="Stone C."/>
            <person name="Strader C."/>
            <person name="Tesfaye S."/>
            <person name="Thomson T."/>
            <person name="Thoulutsang Y."/>
            <person name="Thoulutsang D."/>
            <person name="Topham K."/>
            <person name="Topping I."/>
            <person name="Tsamla T."/>
            <person name="Vassiliev H."/>
            <person name="Vo A."/>
            <person name="Wangchuk T."/>
            <person name="Wangdi T."/>
            <person name="Weiand M."/>
            <person name="Wilkinson J."/>
            <person name="Wilson A."/>
            <person name="Yadav S."/>
            <person name="Young G."/>
            <person name="Yu Q."/>
            <person name="Zembek L."/>
            <person name="Zhong D."/>
            <person name="Zimmer A."/>
            <person name="Zwirko Z."/>
            <person name="Jaffe D.B."/>
            <person name="Alvarez P."/>
            <person name="Brockman W."/>
            <person name="Butler J."/>
            <person name="Chin C."/>
            <person name="Gnerre S."/>
            <person name="Grabherr M."/>
            <person name="Kleber M."/>
            <person name="Mauceli E."/>
            <person name="MacCallum I."/>
        </authorList>
    </citation>
    <scope>NUCLEOTIDE SEQUENCE [LARGE SCALE GENOMIC DNA]</scope>
    <source>
        <strain evidence="3">Rob3c / Tucson 14021-0248.25</strain>
    </source>
</reference>
<keyword evidence="3" id="KW-1185">Reference proteome</keyword>
<evidence type="ECO:0000313" key="2">
    <source>
        <dbReference type="EMBL" id="EDW41137.1"/>
    </source>
</evidence>
<evidence type="ECO:0000313" key="3">
    <source>
        <dbReference type="Proteomes" id="UP000001292"/>
    </source>
</evidence>
<dbReference type="Proteomes" id="UP000001292">
    <property type="component" value="Unassembled WGS sequence"/>
</dbReference>
<feature type="region of interest" description="Disordered" evidence="1">
    <location>
        <begin position="1"/>
        <end position="50"/>
    </location>
</feature>
<sequence length="50" mass="5597">MEREHGEKHGAKIDTAAQAARRLTDTDSPPGPWKPGFGRRRRGVHYGNVE</sequence>